<feature type="domain" description="N-acetyltransferase" evidence="1">
    <location>
        <begin position="14"/>
        <end position="177"/>
    </location>
</feature>
<dbReference type="SUPFAM" id="SSF55729">
    <property type="entry name" value="Acyl-CoA N-acyltransferases (Nat)"/>
    <property type="match status" value="1"/>
</dbReference>
<dbReference type="PROSITE" id="PS51186">
    <property type="entry name" value="GNAT"/>
    <property type="match status" value="1"/>
</dbReference>
<name>A0ABV2UZZ1_9ACTN</name>
<comment type="caution">
    <text evidence="2">The sequence shown here is derived from an EMBL/GenBank/DDBJ whole genome shotgun (WGS) entry which is preliminary data.</text>
</comment>
<dbReference type="GO" id="GO:0016740">
    <property type="term" value="F:transferase activity"/>
    <property type="evidence" value="ECO:0007669"/>
    <property type="project" value="UniProtKB-KW"/>
</dbReference>
<dbReference type="InterPro" id="IPR016181">
    <property type="entry name" value="Acyl_CoA_acyltransferase"/>
</dbReference>
<dbReference type="EMBL" id="JBEXPZ010000023">
    <property type="protein sequence ID" value="MET9846640.1"/>
    <property type="molecule type" value="Genomic_DNA"/>
</dbReference>
<protein>
    <submittedName>
        <fullName evidence="2">GNAT family protein</fullName>
        <ecNumber evidence="2">2.-.-.-</ecNumber>
    </submittedName>
</protein>
<sequence>MSFSEKPVLTGERAVLRPFTVDDAPVMARILDDPEVLRLTGSQDGAYDMERLRTWYGSRNEQTDRLDLGIVDRASGELVGEAVLNDWDEPNRACGLRILIGPAGRNRGLGTEALRLTVGHAFERLAMHRVSLYVFTHNPRARRAYEKVGFVAEGVERQTLWQDGEWIDAVRMSILAPEWAAHRGRPGAGGADLTAQ</sequence>
<dbReference type="InterPro" id="IPR000182">
    <property type="entry name" value="GNAT_dom"/>
</dbReference>
<evidence type="ECO:0000313" key="3">
    <source>
        <dbReference type="Proteomes" id="UP001550210"/>
    </source>
</evidence>
<evidence type="ECO:0000259" key="1">
    <source>
        <dbReference type="PROSITE" id="PS51186"/>
    </source>
</evidence>
<accession>A0ABV2UZZ1</accession>
<dbReference type="Pfam" id="PF13302">
    <property type="entry name" value="Acetyltransf_3"/>
    <property type="match status" value="1"/>
</dbReference>
<gene>
    <name evidence="2" type="ORF">ABZZ21_19135</name>
</gene>
<dbReference type="RefSeq" id="WP_355397927.1">
    <property type="nucleotide sequence ID" value="NZ_JBEGHN010000012.1"/>
</dbReference>
<dbReference type="PANTHER" id="PTHR43610:SF1">
    <property type="entry name" value="N-ACETYLTRANSFERASE DOMAIN-CONTAINING PROTEIN"/>
    <property type="match status" value="1"/>
</dbReference>
<reference evidence="2 3" key="1">
    <citation type="submission" date="2024-06" db="EMBL/GenBank/DDBJ databases">
        <title>The Natural Products Discovery Center: Release of the First 8490 Sequenced Strains for Exploring Actinobacteria Biosynthetic Diversity.</title>
        <authorList>
            <person name="Kalkreuter E."/>
            <person name="Kautsar S.A."/>
            <person name="Yang D."/>
            <person name="Bader C.D."/>
            <person name="Teijaro C.N."/>
            <person name="Fluegel L."/>
            <person name="Davis C.M."/>
            <person name="Simpson J.R."/>
            <person name="Lauterbach L."/>
            <person name="Steele A.D."/>
            <person name="Gui C."/>
            <person name="Meng S."/>
            <person name="Li G."/>
            <person name="Viehrig K."/>
            <person name="Ye F."/>
            <person name="Su P."/>
            <person name="Kiefer A.F."/>
            <person name="Nichols A."/>
            <person name="Cepeda A.J."/>
            <person name="Yan W."/>
            <person name="Fan B."/>
            <person name="Jiang Y."/>
            <person name="Adhikari A."/>
            <person name="Zheng C.-J."/>
            <person name="Schuster L."/>
            <person name="Cowan T.M."/>
            <person name="Smanski M.J."/>
            <person name="Chevrette M.G."/>
            <person name="De Carvalho L.P.S."/>
            <person name="Shen B."/>
        </authorList>
    </citation>
    <scope>NUCLEOTIDE SEQUENCE [LARGE SCALE GENOMIC DNA]</scope>
    <source>
        <strain evidence="2 3">NPDC006434</strain>
    </source>
</reference>
<dbReference type="Proteomes" id="UP001550210">
    <property type="component" value="Unassembled WGS sequence"/>
</dbReference>
<dbReference type="EC" id="2.-.-.-" evidence="2"/>
<evidence type="ECO:0000313" key="2">
    <source>
        <dbReference type="EMBL" id="MET9846640.1"/>
    </source>
</evidence>
<organism evidence="2 3">
    <name type="scientific">Streptomyces ossamyceticus</name>
    <dbReference type="NCBI Taxonomy" id="249581"/>
    <lineage>
        <taxon>Bacteria</taxon>
        <taxon>Bacillati</taxon>
        <taxon>Actinomycetota</taxon>
        <taxon>Actinomycetes</taxon>
        <taxon>Kitasatosporales</taxon>
        <taxon>Streptomycetaceae</taxon>
        <taxon>Streptomyces</taxon>
    </lineage>
</organism>
<keyword evidence="3" id="KW-1185">Reference proteome</keyword>
<keyword evidence="2" id="KW-0808">Transferase</keyword>
<dbReference type="Gene3D" id="3.40.630.30">
    <property type="match status" value="1"/>
</dbReference>
<dbReference type="PANTHER" id="PTHR43610">
    <property type="entry name" value="BLL6696 PROTEIN"/>
    <property type="match status" value="1"/>
</dbReference>
<proteinExistence type="predicted"/>